<dbReference type="EMBL" id="JACHNH010000001">
    <property type="protein sequence ID" value="MBB4764862.1"/>
    <property type="molecule type" value="Genomic_DNA"/>
</dbReference>
<protein>
    <submittedName>
        <fullName evidence="1">Uncharacterized protein</fullName>
    </submittedName>
</protein>
<dbReference type="Proteomes" id="UP000578112">
    <property type="component" value="Unassembled WGS sequence"/>
</dbReference>
<evidence type="ECO:0000313" key="1">
    <source>
        <dbReference type="EMBL" id="MBB4764862.1"/>
    </source>
</evidence>
<dbReference type="AlphaFoldDB" id="A0A7W7I1S3"/>
<accession>A0A7W7I1S3</accession>
<organism evidence="1 2">
    <name type="scientific">Actinoplanes digitatis</name>
    <dbReference type="NCBI Taxonomy" id="1868"/>
    <lineage>
        <taxon>Bacteria</taxon>
        <taxon>Bacillati</taxon>
        <taxon>Actinomycetota</taxon>
        <taxon>Actinomycetes</taxon>
        <taxon>Micromonosporales</taxon>
        <taxon>Micromonosporaceae</taxon>
        <taxon>Actinoplanes</taxon>
    </lineage>
</organism>
<gene>
    <name evidence="1" type="ORF">BJ971_005418</name>
</gene>
<reference evidence="1 2" key="1">
    <citation type="submission" date="2020-08" db="EMBL/GenBank/DDBJ databases">
        <title>Sequencing the genomes of 1000 actinobacteria strains.</title>
        <authorList>
            <person name="Klenk H.-P."/>
        </authorList>
    </citation>
    <scope>NUCLEOTIDE SEQUENCE [LARGE SCALE GENOMIC DNA]</scope>
    <source>
        <strain evidence="1 2">DSM 43149</strain>
    </source>
</reference>
<name>A0A7W7I1S3_9ACTN</name>
<proteinExistence type="predicted"/>
<comment type="caution">
    <text evidence="1">The sequence shown here is derived from an EMBL/GenBank/DDBJ whole genome shotgun (WGS) entry which is preliminary data.</text>
</comment>
<sequence>MSGLSQRYWRALTTAPAAGRESPGPRAWQGYGLWRRYWSTLLGFPLPAPHTAEPATFGRGVTEPTAEGARLRLPRFDRLAARMAATEETGHPEARWSVGDREFVIRESGAGRIELLVRAGGRLPADRVLPVEVTTVSGSDRYLLLLVPDTAGGSVGVLHLTGMSRWADVTVDEDLAVAELDGGDAATLATVARSVRATPDPAMPAWAAIVAARPDDDPLSQTIQDAAR</sequence>
<evidence type="ECO:0000313" key="2">
    <source>
        <dbReference type="Proteomes" id="UP000578112"/>
    </source>
</evidence>
<keyword evidence="2" id="KW-1185">Reference proteome</keyword>
<dbReference type="RefSeq" id="WP_184996002.1">
    <property type="nucleotide sequence ID" value="NZ_BOMK01000003.1"/>
</dbReference>